<comment type="caution">
    <text evidence="1">The sequence shown here is derived from an EMBL/GenBank/DDBJ whole genome shotgun (WGS) entry which is preliminary data.</text>
</comment>
<keyword evidence="2" id="KW-1185">Reference proteome</keyword>
<proteinExistence type="predicted"/>
<sequence>MPDCIQRFVCTALAVYVDKTMNTDMYDEMFARMTYPNYQGNVRDLLVFVLTRLNSTSTCAIVNQSSDDNAVEIDNFNDGTFGGLIRSQSHEQFQELGSLY</sequence>
<protein>
    <submittedName>
        <fullName evidence="1">Uncharacterized protein</fullName>
    </submittedName>
</protein>
<dbReference type="EMBL" id="JBBPBM010001169">
    <property type="protein sequence ID" value="KAK8486486.1"/>
    <property type="molecule type" value="Genomic_DNA"/>
</dbReference>
<evidence type="ECO:0000313" key="2">
    <source>
        <dbReference type="Proteomes" id="UP001472677"/>
    </source>
</evidence>
<gene>
    <name evidence="1" type="ORF">V6N12_067717</name>
</gene>
<dbReference type="Proteomes" id="UP001472677">
    <property type="component" value="Unassembled WGS sequence"/>
</dbReference>
<accession>A0ABR2A1K7</accession>
<organism evidence="1 2">
    <name type="scientific">Hibiscus sabdariffa</name>
    <name type="common">roselle</name>
    <dbReference type="NCBI Taxonomy" id="183260"/>
    <lineage>
        <taxon>Eukaryota</taxon>
        <taxon>Viridiplantae</taxon>
        <taxon>Streptophyta</taxon>
        <taxon>Embryophyta</taxon>
        <taxon>Tracheophyta</taxon>
        <taxon>Spermatophyta</taxon>
        <taxon>Magnoliopsida</taxon>
        <taxon>eudicotyledons</taxon>
        <taxon>Gunneridae</taxon>
        <taxon>Pentapetalae</taxon>
        <taxon>rosids</taxon>
        <taxon>malvids</taxon>
        <taxon>Malvales</taxon>
        <taxon>Malvaceae</taxon>
        <taxon>Malvoideae</taxon>
        <taxon>Hibiscus</taxon>
    </lineage>
</organism>
<name>A0ABR2A1K7_9ROSI</name>
<reference evidence="1 2" key="1">
    <citation type="journal article" date="2024" name="G3 (Bethesda)">
        <title>Genome assembly of Hibiscus sabdariffa L. provides insights into metabolisms of medicinal natural products.</title>
        <authorList>
            <person name="Kim T."/>
        </authorList>
    </citation>
    <scope>NUCLEOTIDE SEQUENCE [LARGE SCALE GENOMIC DNA]</scope>
    <source>
        <strain evidence="1">TK-2024</strain>
        <tissue evidence="1">Old leaves</tissue>
    </source>
</reference>
<evidence type="ECO:0000313" key="1">
    <source>
        <dbReference type="EMBL" id="KAK8486486.1"/>
    </source>
</evidence>